<dbReference type="CDD" id="cd01043">
    <property type="entry name" value="DPS"/>
    <property type="match status" value="1"/>
</dbReference>
<dbReference type="Gene3D" id="1.20.1260.10">
    <property type="match status" value="1"/>
</dbReference>
<dbReference type="AlphaFoldDB" id="A0A2N5NDH7"/>
<dbReference type="InterPro" id="IPR008331">
    <property type="entry name" value="Ferritin_DPS_dom"/>
</dbReference>
<dbReference type="GO" id="GO:0004322">
    <property type="term" value="F:ferroxidase activity"/>
    <property type="evidence" value="ECO:0007669"/>
    <property type="project" value="UniProtKB-EC"/>
</dbReference>
<dbReference type="Proteomes" id="UP000234789">
    <property type="component" value="Unassembled WGS sequence"/>
</dbReference>
<dbReference type="Pfam" id="PF00210">
    <property type="entry name" value="Ferritin"/>
    <property type="match status" value="1"/>
</dbReference>
<dbReference type="PROSITE" id="PS00818">
    <property type="entry name" value="DPS_1"/>
    <property type="match status" value="1"/>
</dbReference>
<evidence type="ECO:0000256" key="2">
    <source>
        <dbReference type="RuleBase" id="RU003875"/>
    </source>
</evidence>
<evidence type="ECO:0000313" key="6">
    <source>
        <dbReference type="Proteomes" id="UP000234789"/>
    </source>
</evidence>
<dbReference type="EC" id="1.16.3.1" evidence="5"/>
<dbReference type="InterPro" id="IPR023188">
    <property type="entry name" value="DPS_DNA-bd_CS"/>
</dbReference>
<feature type="domain" description="Ferritin/DPS" evidence="4">
    <location>
        <begin position="46"/>
        <end position="183"/>
    </location>
</feature>
<sequence>MFADKGKETVDASPQASLIAKARKGKTTMATSSASRAAKANVKTQEALNKQVATLGVLYMKLHSFHWNVTGPNFYTLHVKFEELYNAVTLMFDEAAERLIAIGGKPVSTMKGMLSQSAIKEATEKEDADAMVRAVIDDFATIASEMKEAAEAAEKEDDAATADILTGMVEQLDKHRWMLEKFLG</sequence>
<comment type="similarity">
    <text evidence="1 2">Belongs to the Dps family.</text>
</comment>
<dbReference type="PANTHER" id="PTHR42932">
    <property type="entry name" value="GENERAL STRESS PROTEIN 20U"/>
    <property type="match status" value="1"/>
</dbReference>
<feature type="coiled-coil region" evidence="3">
    <location>
        <begin position="136"/>
        <end position="163"/>
    </location>
</feature>
<evidence type="ECO:0000313" key="5">
    <source>
        <dbReference type="EMBL" id="PLT48383.1"/>
    </source>
</evidence>
<keyword evidence="5" id="KW-0238">DNA-binding</keyword>
<dbReference type="PIRSF" id="PIRSF005900">
    <property type="entry name" value="Dps"/>
    <property type="match status" value="1"/>
</dbReference>
<organism evidence="5 6">
    <name type="scientific">Paenibacillus pasadenensis</name>
    <dbReference type="NCBI Taxonomy" id="217090"/>
    <lineage>
        <taxon>Bacteria</taxon>
        <taxon>Bacillati</taxon>
        <taxon>Bacillota</taxon>
        <taxon>Bacilli</taxon>
        <taxon>Bacillales</taxon>
        <taxon>Paenibacillaceae</taxon>
        <taxon>Paenibacillus</taxon>
    </lineage>
</organism>
<evidence type="ECO:0000259" key="4">
    <source>
        <dbReference type="Pfam" id="PF00210"/>
    </source>
</evidence>
<reference evidence="5 6" key="1">
    <citation type="submission" date="2017-05" db="EMBL/GenBank/DDBJ databases">
        <title>Functional genome analysis of Paenibacillus pasadenensis strain R16: insights on endophytic life style and antifungal activity.</title>
        <authorList>
            <person name="Passera A."/>
            <person name="Marcolungo L."/>
            <person name="Casati P."/>
            <person name="Brasca M."/>
            <person name="Quaglino F."/>
            <person name="Delledonne M."/>
        </authorList>
    </citation>
    <scope>NUCLEOTIDE SEQUENCE [LARGE SCALE GENOMIC DNA]</scope>
    <source>
        <strain evidence="5 6">R16</strain>
    </source>
</reference>
<dbReference type="EMBL" id="NFEZ01000001">
    <property type="protein sequence ID" value="PLT48383.1"/>
    <property type="molecule type" value="Genomic_DNA"/>
</dbReference>
<dbReference type="PANTHER" id="PTHR42932:SF1">
    <property type="entry name" value="GENERAL STRESS PROTEIN 20U"/>
    <property type="match status" value="1"/>
</dbReference>
<dbReference type="InterPro" id="IPR012347">
    <property type="entry name" value="Ferritin-like"/>
</dbReference>
<gene>
    <name evidence="5" type="ORF">B8V81_0515</name>
</gene>
<keyword evidence="3" id="KW-0175">Coiled coil</keyword>
<dbReference type="InterPro" id="IPR009078">
    <property type="entry name" value="Ferritin-like_SF"/>
</dbReference>
<proteinExistence type="inferred from homology"/>
<dbReference type="GO" id="GO:0003677">
    <property type="term" value="F:DNA binding"/>
    <property type="evidence" value="ECO:0007669"/>
    <property type="project" value="UniProtKB-KW"/>
</dbReference>
<dbReference type="PRINTS" id="PR01346">
    <property type="entry name" value="HELNAPAPROT"/>
</dbReference>
<keyword evidence="6" id="KW-1185">Reference proteome</keyword>
<evidence type="ECO:0000256" key="3">
    <source>
        <dbReference type="SAM" id="Coils"/>
    </source>
</evidence>
<protein>
    <submittedName>
        <fullName evidence="5">Non-specific DNA-binding protein Dps</fullName>
        <ecNumber evidence="5">1.16.3.1</ecNumber>
    </submittedName>
</protein>
<accession>A0A2N5NDH7</accession>
<evidence type="ECO:0000256" key="1">
    <source>
        <dbReference type="ARBA" id="ARBA00009497"/>
    </source>
</evidence>
<keyword evidence="5" id="KW-0560">Oxidoreductase</keyword>
<comment type="caution">
    <text evidence="5">The sequence shown here is derived from an EMBL/GenBank/DDBJ whole genome shotgun (WGS) entry which is preliminary data.</text>
</comment>
<dbReference type="InterPro" id="IPR002177">
    <property type="entry name" value="DPS_DNA-bd"/>
</dbReference>
<name>A0A2N5NDH7_9BACL</name>
<dbReference type="SUPFAM" id="SSF47240">
    <property type="entry name" value="Ferritin-like"/>
    <property type="match status" value="1"/>
</dbReference>
<dbReference type="GO" id="GO:0008199">
    <property type="term" value="F:ferric iron binding"/>
    <property type="evidence" value="ECO:0007669"/>
    <property type="project" value="InterPro"/>
</dbReference>